<sequence>LCSACIKALITDSIFECPKCRQKNKVDIPEDLAVCFGLIDVIRAFKTQSIPMPRETESRASGASNGDMCTVHCKAIRHWCLKCQMWICQDCLDSHTTQIGCSTATSDKAMADMKEKHSKNIDMVITLFEENAKYMSSRIEKLNDKRKEIARLDEKYAEEVKQICNILEQGKVHEKNLLESKKHLVASSSPTTLCEKIKMATQRKQILHSWNVKIMDTDTPLGLLKTLKEVKGVYAEMIIKDEMRNAKLTHHEERIHLHTFLKQDVATDCICIPFDRVQKMIPVDASLAFIELSIGGSVKGRVYVRLNKRLPNTRDHFMQIVTGQRGPTLTGVKFTWNDNDVIAAESLPFTELRLTTPQFLGAFFGTFWVFIEDVFNTLFQKNKAKRGDIIGDIKDGYLDDLQFFVAAPPRTHDFGRHFTIFGHVEAGMGVVLECHDKYDSGVTVSDSGLVLEPGMEKNPSLPIVNIVSYFVFPIICCSLILNWLIEC</sequence>
<dbReference type="Gene3D" id="2.40.100.10">
    <property type="entry name" value="Cyclophilin-like"/>
    <property type="match status" value="1"/>
</dbReference>
<reference evidence="3 4" key="1">
    <citation type="submission" date="2024-05" db="EMBL/GenBank/DDBJ databases">
        <authorList>
            <person name="Wallberg A."/>
        </authorList>
    </citation>
    <scope>NUCLEOTIDE SEQUENCE [LARGE SCALE GENOMIC DNA]</scope>
</reference>
<feature type="transmembrane region" description="Helical" evidence="1">
    <location>
        <begin position="463"/>
        <end position="485"/>
    </location>
</feature>
<accession>A0AAV2RZZ8</accession>
<dbReference type="InterPro" id="IPR029000">
    <property type="entry name" value="Cyclophilin-like_dom_sf"/>
</dbReference>
<keyword evidence="1" id="KW-0812">Transmembrane</keyword>
<dbReference type="EMBL" id="CAXKWB010037106">
    <property type="protein sequence ID" value="CAL4149345.1"/>
    <property type="molecule type" value="Genomic_DNA"/>
</dbReference>
<dbReference type="Proteomes" id="UP001497623">
    <property type="component" value="Unassembled WGS sequence"/>
</dbReference>
<dbReference type="InterPro" id="IPR002130">
    <property type="entry name" value="Cyclophilin-type_PPIase_dom"/>
</dbReference>
<dbReference type="SUPFAM" id="SSF57845">
    <property type="entry name" value="B-box zinc-binding domain"/>
    <property type="match status" value="1"/>
</dbReference>
<dbReference type="SUPFAM" id="SSF50891">
    <property type="entry name" value="Cyclophilin-like"/>
    <property type="match status" value="1"/>
</dbReference>
<gene>
    <name evidence="3" type="ORF">MNOR_LOCUS30420</name>
</gene>
<protein>
    <recommendedName>
        <fullName evidence="2">PPIase cyclophilin-type domain-containing protein</fullName>
    </recommendedName>
</protein>
<evidence type="ECO:0000313" key="3">
    <source>
        <dbReference type="EMBL" id="CAL4149345.1"/>
    </source>
</evidence>
<comment type="caution">
    <text evidence="3">The sequence shown here is derived from an EMBL/GenBank/DDBJ whole genome shotgun (WGS) entry which is preliminary data.</text>
</comment>
<feature type="non-terminal residue" evidence="3">
    <location>
        <position position="1"/>
    </location>
</feature>
<feature type="domain" description="PPIase cyclophilin-type" evidence="2">
    <location>
        <begin position="289"/>
        <end position="431"/>
    </location>
</feature>
<evidence type="ECO:0000313" key="4">
    <source>
        <dbReference type="Proteomes" id="UP001497623"/>
    </source>
</evidence>
<dbReference type="GO" id="GO:0003755">
    <property type="term" value="F:peptidyl-prolyl cis-trans isomerase activity"/>
    <property type="evidence" value="ECO:0007669"/>
    <property type="project" value="InterPro"/>
</dbReference>
<organism evidence="3 4">
    <name type="scientific">Meganyctiphanes norvegica</name>
    <name type="common">Northern krill</name>
    <name type="synonym">Thysanopoda norvegica</name>
    <dbReference type="NCBI Taxonomy" id="48144"/>
    <lineage>
        <taxon>Eukaryota</taxon>
        <taxon>Metazoa</taxon>
        <taxon>Ecdysozoa</taxon>
        <taxon>Arthropoda</taxon>
        <taxon>Crustacea</taxon>
        <taxon>Multicrustacea</taxon>
        <taxon>Malacostraca</taxon>
        <taxon>Eumalacostraca</taxon>
        <taxon>Eucarida</taxon>
        <taxon>Euphausiacea</taxon>
        <taxon>Euphausiidae</taxon>
        <taxon>Meganyctiphanes</taxon>
    </lineage>
</organism>
<keyword evidence="4" id="KW-1185">Reference proteome</keyword>
<keyword evidence="1" id="KW-1133">Transmembrane helix</keyword>
<dbReference type="AlphaFoldDB" id="A0AAV2RZZ8"/>
<proteinExistence type="predicted"/>
<evidence type="ECO:0000259" key="2">
    <source>
        <dbReference type="PROSITE" id="PS50072"/>
    </source>
</evidence>
<dbReference type="PROSITE" id="PS50072">
    <property type="entry name" value="CSA_PPIASE_2"/>
    <property type="match status" value="1"/>
</dbReference>
<evidence type="ECO:0000256" key="1">
    <source>
        <dbReference type="SAM" id="Phobius"/>
    </source>
</evidence>
<name>A0AAV2RZZ8_MEGNR</name>
<keyword evidence="1" id="KW-0472">Membrane</keyword>